<evidence type="ECO:0000256" key="2">
    <source>
        <dbReference type="SAM" id="Phobius"/>
    </source>
</evidence>
<sequence length="708" mass="75377">MANPDTEKETVYPINLGCFTAGSDDGSSFWISATMTPTQCIAHCKQTRIGLIAPVFRPKSNKLAFKCICAESVPPSSVAIDFAACSVTCQSRSNSAADIGTREEFCGGLGSSLNSQVWSAYRYYYTNHSTSGSVNIVSLWSRAAGSGGSQINTPLVVGIAVGIVVLFGVLVFLRCYHYPRGRRLDKQVTSLNSLHLATIDTPLPPPPPFSFQLRPSYLDASNSGDAFIKYNGGSMPSREKFTVEAARIELPGSGLNELNNMKQQYNAIKIYPTRTTIAVDTVATNTTATATKKTSTLKRNPSKRDVGNSASEVVAGSKSEYTASGSGSGISSPNEKSIFSLPTIRSSFDSQSRSQSTCSDVSNDDESSASSSYYDSKNGGGRKTWKLRSITSSSKLSFVTTATAATTATTATTTTAPAFATAQIGHVGFLGYMGRRENSPSSLGGNKFYSNNLAKHFPHTKSSASKLHDVYSCDEKEGWGGSSSSNSVVSITNSSSVGPNRNLHATVSANSLLDKISPSSRFKSPSLSSYSSLYFRTSYPPPRAPPRSSSPSFVNIEISPPTRSSRAATPVGAMSTELQINLAGSFKQSQPQPPLSSSSLPEDGSDNNYTQSSAGLSMTNEQDNVSSNSNSRIRAVIIVPENLALYSADALGTAVSSTNTAISWQLAMQQQKQTKIDHGDATSSIFMEAFATNEVINAAPFLEDWEDD</sequence>
<feature type="compositionally biased region" description="Polar residues" evidence="1">
    <location>
        <begin position="319"/>
        <end position="336"/>
    </location>
</feature>
<keyword evidence="2" id="KW-0472">Membrane</keyword>
<name>A0AAD5XEK0_9FUNG</name>
<keyword evidence="2" id="KW-0812">Transmembrane</keyword>
<evidence type="ECO:0000259" key="3">
    <source>
        <dbReference type="PROSITE" id="PS51212"/>
    </source>
</evidence>
<feature type="region of interest" description="Disordered" evidence="1">
    <location>
        <begin position="290"/>
        <end position="336"/>
    </location>
</feature>
<feature type="compositionally biased region" description="Low complexity" evidence="1">
    <location>
        <begin position="482"/>
        <end position="498"/>
    </location>
</feature>
<comment type="caution">
    <text evidence="4">The sequence shown here is derived from an EMBL/GenBank/DDBJ whole genome shotgun (WGS) entry which is preliminary data.</text>
</comment>
<proteinExistence type="predicted"/>
<organism evidence="4 5">
    <name type="scientific">Physocladia obscura</name>
    <dbReference type="NCBI Taxonomy" id="109957"/>
    <lineage>
        <taxon>Eukaryota</taxon>
        <taxon>Fungi</taxon>
        <taxon>Fungi incertae sedis</taxon>
        <taxon>Chytridiomycota</taxon>
        <taxon>Chytridiomycota incertae sedis</taxon>
        <taxon>Chytridiomycetes</taxon>
        <taxon>Chytridiales</taxon>
        <taxon>Chytriomycetaceae</taxon>
        <taxon>Physocladia</taxon>
    </lineage>
</organism>
<feature type="domain" description="WSC" evidence="3">
    <location>
        <begin position="12"/>
        <end position="120"/>
    </location>
</feature>
<evidence type="ECO:0000256" key="1">
    <source>
        <dbReference type="SAM" id="MobiDB-lite"/>
    </source>
</evidence>
<dbReference type="EMBL" id="JADGJH010000607">
    <property type="protein sequence ID" value="KAJ3125468.1"/>
    <property type="molecule type" value="Genomic_DNA"/>
</dbReference>
<feature type="region of interest" description="Disordered" evidence="1">
    <location>
        <begin position="538"/>
        <end position="571"/>
    </location>
</feature>
<dbReference type="InterPro" id="IPR002889">
    <property type="entry name" value="WSC_carb-bd"/>
</dbReference>
<gene>
    <name evidence="4" type="ORF">HK100_010775</name>
</gene>
<dbReference type="PROSITE" id="PS51212">
    <property type="entry name" value="WSC"/>
    <property type="match status" value="1"/>
</dbReference>
<feature type="compositionally biased region" description="Low complexity" evidence="1">
    <location>
        <begin position="349"/>
        <end position="361"/>
    </location>
</feature>
<reference evidence="4" key="1">
    <citation type="submission" date="2020-05" db="EMBL/GenBank/DDBJ databases">
        <title>Phylogenomic resolution of chytrid fungi.</title>
        <authorList>
            <person name="Stajich J.E."/>
            <person name="Amses K."/>
            <person name="Simmons R."/>
            <person name="Seto K."/>
            <person name="Myers J."/>
            <person name="Bonds A."/>
            <person name="Quandt C.A."/>
            <person name="Barry K."/>
            <person name="Liu P."/>
            <person name="Grigoriev I."/>
            <person name="Longcore J.E."/>
            <person name="James T.Y."/>
        </authorList>
    </citation>
    <scope>NUCLEOTIDE SEQUENCE</scope>
    <source>
        <strain evidence="4">JEL0513</strain>
    </source>
</reference>
<feature type="region of interest" description="Disordered" evidence="1">
    <location>
        <begin position="478"/>
        <end position="502"/>
    </location>
</feature>
<feature type="region of interest" description="Disordered" evidence="1">
    <location>
        <begin position="586"/>
        <end position="629"/>
    </location>
</feature>
<dbReference type="AlphaFoldDB" id="A0AAD5XEK0"/>
<dbReference type="Proteomes" id="UP001211907">
    <property type="component" value="Unassembled WGS sequence"/>
</dbReference>
<feature type="transmembrane region" description="Helical" evidence="2">
    <location>
        <begin position="155"/>
        <end position="176"/>
    </location>
</feature>
<protein>
    <recommendedName>
        <fullName evidence="3">WSC domain-containing protein</fullName>
    </recommendedName>
</protein>
<keyword evidence="2" id="KW-1133">Transmembrane helix</keyword>
<accession>A0AAD5XEK0</accession>
<feature type="compositionally biased region" description="Polar residues" evidence="1">
    <location>
        <begin position="606"/>
        <end position="629"/>
    </location>
</feature>
<keyword evidence="5" id="KW-1185">Reference proteome</keyword>
<evidence type="ECO:0000313" key="5">
    <source>
        <dbReference type="Proteomes" id="UP001211907"/>
    </source>
</evidence>
<evidence type="ECO:0000313" key="4">
    <source>
        <dbReference type="EMBL" id="KAJ3125468.1"/>
    </source>
</evidence>
<feature type="region of interest" description="Disordered" evidence="1">
    <location>
        <begin position="349"/>
        <end position="384"/>
    </location>
</feature>